<dbReference type="EMBL" id="VULZ01000001">
    <property type="protein sequence ID" value="MSS13655.1"/>
    <property type="molecule type" value="Genomic_DNA"/>
</dbReference>
<dbReference type="Proteomes" id="UP000481852">
    <property type="component" value="Unassembled WGS sequence"/>
</dbReference>
<proteinExistence type="predicted"/>
<protein>
    <recommendedName>
        <fullName evidence="3">Zinc-ribbon domain-containing protein</fullName>
    </recommendedName>
</protein>
<sequence>MLDPVTMLEYVMADSDSVQVKTALSIAIDAVKKQTAPNVRRSFKCPTCGSTITMFDHYCRECGQKLPRWEGWS</sequence>
<name>A0A6L5X1Y9_9FIRM</name>
<dbReference type="AlphaFoldDB" id="A0A6L5X1Y9"/>
<accession>A0A6L5X1Y9</accession>
<evidence type="ECO:0008006" key="3">
    <source>
        <dbReference type="Google" id="ProtNLM"/>
    </source>
</evidence>
<gene>
    <name evidence="1" type="ORF">FYJ35_01080</name>
</gene>
<keyword evidence="2" id="KW-1185">Reference proteome</keyword>
<evidence type="ECO:0000313" key="1">
    <source>
        <dbReference type="EMBL" id="MSS13655.1"/>
    </source>
</evidence>
<comment type="caution">
    <text evidence="1">The sequence shown here is derived from an EMBL/GenBank/DDBJ whole genome shotgun (WGS) entry which is preliminary data.</text>
</comment>
<organism evidence="1 2">
    <name type="scientific">Porcincola intestinalis</name>
    <dbReference type="NCBI Taxonomy" id="2606632"/>
    <lineage>
        <taxon>Bacteria</taxon>
        <taxon>Bacillati</taxon>
        <taxon>Bacillota</taxon>
        <taxon>Clostridia</taxon>
        <taxon>Lachnospirales</taxon>
        <taxon>Lachnospiraceae</taxon>
        <taxon>Porcincola</taxon>
    </lineage>
</organism>
<evidence type="ECO:0000313" key="2">
    <source>
        <dbReference type="Proteomes" id="UP000481852"/>
    </source>
</evidence>
<dbReference type="RefSeq" id="WP_154521889.1">
    <property type="nucleotide sequence ID" value="NZ_VULZ01000001.1"/>
</dbReference>
<reference evidence="1 2" key="1">
    <citation type="submission" date="2019-08" db="EMBL/GenBank/DDBJ databases">
        <title>In-depth cultivation of the pig gut microbiome towards novel bacterial diversity and tailored functional studies.</title>
        <authorList>
            <person name="Wylensek D."/>
            <person name="Hitch T.C.A."/>
            <person name="Clavel T."/>
        </authorList>
    </citation>
    <scope>NUCLEOTIDE SEQUENCE [LARGE SCALE GENOMIC DNA]</scope>
    <source>
        <strain evidence="1 2">Oil+RF-744-WCA-WT-11</strain>
    </source>
</reference>